<gene>
    <name evidence="1" type="ORF">EfsSVR2332_29000</name>
</gene>
<proteinExistence type="predicted"/>
<dbReference type="Proteomes" id="UP001317613">
    <property type="component" value="Chromosome"/>
</dbReference>
<reference evidence="1" key="1">
    <citation type="submission" date="2022-08" db="EMBL/GenBank/DDBJ databases">
        <title>Molecular epidemiological analysis of five strains of VanD-type vancomycin-resistant Enterococcus faecalis.</title>
        <authorList>
            <person name="Mimura K."/>
            <person name="Hashimoto Y."/>
            <person name="Tomita H."/>
        </authorList>
    </citation>
    <scope>NUCLEOTIDE SEQUENCE</scope>
    <source>
        <strain evidence="1">SVR2332</strain>
    </source>
</reference>
<name>A0AC59HST2_ENTFL</name>
<dbReference type="EMBL" id="AP026729">
    <property type="protein sequence ID" value="BDQ62822.1"/>
    <property type="molecule type" value="Genomic_DNA"/>
</dbReference>
<evidence type="ECO:0000313" key="2">
    <source>
        <dbReference type="Proteomes" id="UP001317613"/>
    </source>
</evidence>
<evidence type="ECO:0000313" key="1">
    <source>
        <dbReference type="EMBL" id="BDQ62822.1"/>
    </source>
</evidence>
<accession>A0AC59HST2</accession>
<organism evidence="1 2">
    <name type="scientific">Enterococcus faecalis</name>
    <name type="common">Streptococcus faecalis</name>
    <dbReference type="NCBI Taxonomy" id="1351"/>
    <lineage>
        <taxon>Bacteria</taxon>
        <taxon>Bacillati</taxon>
        <taxon>Bacillota</taxon>
        <taxon>Bacilli</taxon>
        <taxon>Lactobacillales</taxon>
        <taxon>Enterococcaceae</taxon>
        <taxon>Enterococcus</taxon>
    </lineage>
</organism>
<protein>
    <submittedName>
        <fullName evidence="1">Uncharacterized protein</fullName>
    </submittedName>
</protein>
<sequence>MSDQTLELLKVNLGIMSKNRDKYLATIIESVVNELQTEQGVSIDLDNELHVMFIVDYSAWRYRSRGEGILPRNLQFRLHNLVLSEKENKNG</sequence>